<dbReference type="GeneID" id="136800527"/>
<dbReference type="RefSeq" id="XP_066913292.1">
    <property type="nucleotide sequence ID" value="XM_067057191.1"/>
</dbReference>
<name>A0A7M6DMT8_9CNID</name>
<dbReference type="OrthoDB" id="10577628at2759"/>
<protein>
    <submittedName>
        <fullName evidence="1">Uncharacterized protein</fullName>
    </submittedName>
</protein>
<evidence type="ECO:0000313" key="1">
    <source>
        <dbReference type="EnsemblMetazoa" id="CLYHEMP016815.2"/>
    </source>
</evidence>
<accession>A0A7M6DMT8</accession>
<keyword evidence="2" id="KW-1185">Reference proteome</keyword>
<reference evidence="1" key="1">
    <citation type="submission" date="2021-01" db="UniProtKB">
        <authorList>
            <consortium name="EnsemblMetazoa"/>
        </authorList>
    </citation>
    <scope>IDENTIFICATION</scope>
</reference>
<dbReference type="Proteomes" id="UP000594262">
    <property type="component" value="Unplaced"/>
</dbReference>
<dbReference type="EnsemblMetazoa" id="CLYHEMT016815.1">
    <property type="protein sequence ID" value="CLYHEMP016815.1"/>
    <property type="gene ID" value="CLYHEMG016815"/>
</dbReference>
<proteinExistence type="predicted"/>
<evidence type="ECO:0000313" key="2">
    <source>
        <dbReference type="Proteomes" id="UP000594262"/>
    </source>
</evidence>
<dbReference type="AlphaFoldDB" id="A0A7M6DMT8"/>
<dbReference type="EnsemblMetazoa" id="CLYHEMT016815.2">
    <property type="protein sequence ID" value="CLYHEMP016815.2"/>
    <property type="gene ID" value="CLYHEMG016815"/>
</dbReference>
<sequence length="257" mass="28679">MLLVAAIKMADGALILTFLFTMFTIPVYCTEAEGGKAHFQVHNKMQGNMAIVATKAKAMITATADSIQMVVDPGTEKVPAEDIQAQTVRLNVADIHGVKRDKLSKPAAPIKPSIKRRNLQAKKTTHKRRTFQKYKVKRTKDITATKKSNVHEKEMRVNGQSGHLHVHTDHNITAVHSQSGKLEIYIKNPDHHTIEEEAAEHHHNKVSVEVIASEAYKKHQLPSTKLPASKMNLFHIADVTGVKKSKLIPRSKSRKMT</sequence>
<organism evidence="1 2">
    <name type="scientific">Clytia hemisphaerica</name>
    <dbReference type="NCBI Taxonomy" id="252671"/>
    <lineage>
        <taxon>Eukaryota</taxon>
        <taxon>Metazoa</taxon>
        <taxon>Cnidaria</taxon>
        <taxon>Hydrozoa</taxon>
        <taxon>Hydroidolina</taxon>
        <taxon>Leptothecata</taxon>
        <taxon>Obeliida</taxon>
        <taxon>Clytiidae</taxon>
        <taxon>Clytia</taxon>
    </lineage>
</organism>